<proteinExistence type="predicted"/>
<sequence>MIRQPMPSEPARASEIIVSI</sequence>
<dbReference type="EMBL" id="GBXM01090598">
    <property type="protein sequence ID" value="JAH17979.1"/>
    <property type="molecule type" value="Transcribed_RNA"/>
</dbReference>
<name>A0A0E9QMB0_ANGAN</name>
<reference evidence="2" key="1">
    <citation type="submission" date="2014-11" db="EMBL/GenBank/DDBJ databases">
        <authorList>
            <person name="Amaro Gonzalez C."/>
        </authorList>
    </citation>
    <scope>NUCLEOTIDE SEQUENCE</scope>
</reference>
<feature type="region of interest" description="Disordered" evidence="1">
    <location>
        <begin position="1"/>
        <end position="20"/>
    </location>
</feature>
<protein>
    <submittedName>
        <fullName evidence="2">Uncharacterized protein</fullName>
    </submittedName>
</protein>
<dbReference type="AlphaFoldDB" id="A0A0E9QMB0"/>
<evidence type="ECO:0000256" key="1">
    <source>
        <dbReference type="SAM" id="MobiDB-lite"/>
    </source>
</evidence>
<reference evidence="2" key="2">
    <citation type="journal article" date="2015" name="Fish Shellfish Immunol.">
        <title>Early steps in the European eel (Anguilla anguilla)-Vibrio vulnificus interaction in the gills: Role of the RtxA13 toxin.</title>
        <authorList>
            <person name="Callol A."/>
            <person name="Pajuelo D."/>
            <person name="Ebbesson L."/>
            <person name="Teles M."/>
            <person name="MacKenzie S."/>
            <person name="Amaro C."/>
        </authorList>
    </citation>
    <scope>NUCLEOTIDE SEQUENCE</scope>
</reference>
<accession>A0A0E9QMB0</accession>
<organism evidence="2">
    <name type="scientific">Anguilla anguilla</name>
    <name type="common">European freshwater eel</name>
    <name type="synonym">Muraena anguilla</name>
    <dbReference type="NCBI Taxonomy" id="7936"/>
    <lineage>
        <taxon>Eukaryota</taxon>
        <taxon>Metazoa</taxon>
        <taxon>Chordata</taxon>
        <taxon>Craniata</taxon>
        <taxon>Vertebrata</taxon>
        <taxon>Euteleostomi</taxon>
        <taxon>Actinopterygii</taxon>
        <taxon>Neopterygii</taxon>
        <taxon>Teleostei</taxon>
        <taxon>Anguilliformes</taxon>
        <taxon>Anguillidae</taxon>
        <taxon>Anguilla</taxon>
    </lineage>
</organism>
<evidence type="ECO:0000313" key="2">
    <source>
        <dbReference type="EMBL" id="JAH17979.1"/>
    </source>
</evidence>